<evidence type="ECO:0000256" key="1">
    <source>
        <dbReference type="SAM" id="Coils"/>
    </source>
</evidence>
<dbReference type="InterPro" id="IPR027640">
    <property type="entry name" value="Kinesin-like_fam"/>
</dbReference>
<organism evidence="2 3">
    <name type="scientific">Goodea atripinnis</name>
    <dbReference type="NCBI Taxonomy" id="208336"/>
    <lineage>
        <taxon>Eukaryota</taxon>
        <taxon>Metazoa</taxon>
        <taxon>Chordata</taxon>
        <taxon>Craniata</taxon>
        <taxon>Vertebrata</taxon>
        <taxon>Euteleostomi</taxon>
        <taxon>Actinopterygii</taxon>
        <taxon>Neopterygii</taxon>
        <taxon>Teleostei</taxon>
        <taxon>Neoteleostei</taxon>
        <taxon>Acanthomorphata</taxon>
        <taxon>Ovalentaria</taxon>
        <taxon>Atherinomorphae</taxon>
        <taxon>Cyprinodontiformes</taxon>
        <taxon>Goodeidae</taxon>
        <taxon>Goodea</taxon>
    </lineage>
</organism>
<dbReference type="PANTHER" id="PTHR21608">
    <property type="entry name" value="KINESIN-LIKE PROTEIN CG14535"/>
    <property type="match status" value="1"/>
</dbReference>
<dbReference type="PANTHER" id="PTHR21608:SF8">
    <property type="entry name" value="KINESIN-LIKE PROTEIN KIF26B"/>
    <property type="match status" value="1"/>
</dbReference>
<reference evidence="2 3" key="1">
    <citation type="submission" date="2021-06" db="EMBL/GenBank/DDBJ databases">
        <authorList>
            <person name="Palmer J.M."/>
        </authorList>
    </citation>
    <scope>NUCLEOTIDE SEQUENCE [LARGE SCALE GENOMIC DNA]</scope>
    <source>
        <strain evidence="2 3">GA_2019</strain>
        <tissue evidence="2">Muscle</tissue>
    </source>
</reference>
<proteinExistence type="predicted"/>
<gene>
    <name evidence="2" type="primary">KIF26B_2</name>
    <name evidence="2" type="ORF">GOODEAATRI_008746</name>
</gene>
<dbReference type="Proteomes" id="UP001476798">
    <property type="component" value="Unassembled WGS sequence"/>
</dbReference>
<protein>
    <submittedName>
        <fullName evidence="2">Kinesin-like protein kif26b</fullName>
    </submittedName>
</protein>
<name>A0ABV0PM06_9TELE</name>
<sequence length="76" mass="9185">MKRSASGLRSRWTEREIPEAYEIKGLGPFSAKLRFLEHRQQRISEVRVKYNRLRRELEHAKHNLILEPTKWNQEGQ</sequence>
<comment type="caution">
    <text evidence="2">The sequence shown here is derived from an EMBL/GenBank/DDBJ whole genome shotgun (WGS) entry which is preliminary data.</text>
</comment>
<accession>A0ABV0PM06</accession>
<dbReference type="EMBL" id="JAHRIO010080435">
    <property type="protein sequence ID" value="MEQ2184514.1"/>
    <property type="molecule type" value="Genomic_DNA"/>
</dbReference>
<keyword evidence="1" id="KW-0175">Coiled coil</keyword>
<evidence type="ECO:0000313" key="3">
    <source>
        <dbReference type="Proteomes" id="UP001476798"/>
    </source>
</evidence>
<feature type="coiled-coil region" evidence="1">
    <location>
        <begin position="36"/>
        <end position="63"/>
    </location>
</feature>
<keyword evidence="3" id="KW-1185">Reference proteome</keyword>
<evidence type="ECO:0000313" key="2">
    <source>
        <dbReference type="EMBL" id="MEQ2184514.1"/>
    </source>
</evidence>